<feature type="compositionally biased region" description="Low complexity" evidence="1">
    <location>
        <begin position="221"/>
        <end position="231"/>
    </location>
</feature>
<sequence>MTWERSGVPYARPGTSWFDREVPAMWHALENQQSDDHWRLVAGWRKASELTATHLRRLEQYRANLAEAWPPDRNAAAAAYVARLDFLIDNVRTTHEVAAANYSTLAATVGALATARRELRPLYDEYMSTARAIKDHAETVAFNRSAEVATVISAAPASAQDLERLNNRARSIMYVLSHTLVEAKAAIRQPPTYQPRTERDGGDPDAYGNASTESAGTRSPTSASSAQTSSQRLPDTDIRGNLPTQDSSPPLAPVPTPPANGGLIGLPPGSVLPGRTGQGGGSGLATTPNSTRIRAAAPLPPGGVIGPAPGTERMEGSRGPRPNPVGGLVGGQRPLGSRFDHGSIVQPIYGPIGATSSSRERVIPRRHSDTSWEIEKGVPPIIEPRTEADHINPGPVIGLDPWR</sequence>
<feature type="region of interest" description="Disordered" evidence="1">
    <location>
        <begin position="186"/>
        <end position="324"/>
    </location>
</feature>
<reference evidence="2 3" key="1">
    <citation type="submission" date="2024-09" db="EMBL/GenBank/DDBJ databases">
        <authorList>
            <person name="Sun Q."/>
            <person name="Mori K."/>
        </authorList>
    </citation>
    <scope>NUCLEOTIDE SEQUENCE [LARGE SCALE GENOMIC DNA]</scope>
    <source>
        <strain evidence="2 3">TBRC 3947</strain>
    </source>
</reference>
<accession>A0ABV6M0M4</accession>
<keyword evidence="3" id="KW-1185">Reference proteome</keyword>
<dbReference type="EMBL" id="JBHLUH010000012">
    <property type="protein sequence ID" value="MFC0528092.1"/>
    <property type="molecule type" value="Genomic_DNA"/>
</dbReference>
<comment type="caution">
    <text evidence="2">The sequence shown here is derived from an EMBL/GenBank/DDBJ whole genome shotgun (WGS) entry which is preliminary data.</text>
</comment>
<evidence type="ECO:0000313" key="3">
    <source>
        <dbReference type="Proteomes" id="UP001589867"/>
    </source>
</evidence>
<evidence type="ECO:0000313" key="2">
    <source>
        <dbReference type="EMBL" id="MFC0528092.1"/>
    </source>
</evidence>
<feature type="compositionally biased region" description="Basic and acidic residues" evidence="1">
    <location>
        <begin position="359"/>
        <end position="376"/>
    </location>
</feature>
<evidence type="ECO:0000256" key="1">
    <source>
        <dbReference type="SAM" id="MobiDB-lite"/>
    </source>
</evidence>
<feature type="compositionally biased region" description="Polar residues" evidence="1">
    <location>
        <begin position="209"/>
        <end position="220"/>
    </location>
</feature>
<evidence type="ECO:0008006" key="4">
    <source>
        <dbReference type="Google" id="ProtNLM"/>
    </source>
</evidence>
<organism evidence="2 3">
    <name type="scientific">Phytohabitans kaempferiae</name>
    <dbReference type="NCBI Taxonomy" id="1620943"/>
    <lineage>
        <taxon>Bacteria</taxon>
        <taxon>Bacillati</taxon>
        <taxon>Actinomycetota</taxon>
        <taxon>Actinomycetes</taxon>
        <taxon>Micromonosporales</taxon>
        <taxon>Micromonosporaceae</taxon>
    </lineage>
</organism>
<dbReference type="Proteomes" id="UP001589867">
    <property type="component" value="Unassembled WGS sequence"/>
</dbReference>
<proteinExistence type="predicted"/>
<protein>
    <recommendedName>
        <fullName evidence="4">PPE family domain-containing protein</fullName>
    </recommendedName>
</protein>
<name>A0ABV6M0M4_9ACTN</name>
<dbReference type="RefSeq" id="WP_377249222.1">
    <property type="nucleotide sequence ID" value="NZ_JBHLUH010000012.1"/>
</dbReference>
<gene>
    <name evidence="2" type="ORF">ACFFIA_10500</name>
</gene>
<feature type="region of interest" description="Disordered" evidence="1">
    <location>
        <begin position="359"/>
        <end position="403"/>
    </location>
</feature>